<sequence>MPRSSLRPPIQTGDEALRAPGEVRPVPVQRLNPPHLPALDTFKARPDPDDRTQAWLLRLP</sequence>
<protein>
    <submittedName>
        <fullName evidence="2">Uncharacterized protein</fullName>
    </submittedName>
</protein>
<dbReference type="EMBL" id="JACHEW010000012">
    <property type="protein sequence ID" value="MBB6017197.1"/>
    <property type="molecule type" value="Genomic_DNA"/>
</dbReference>
<accession>A0ABR6NT43</accession>
<comment type="caution">
    <text evidence="2">The sequence shown here is derived from an EMBL/GenBank/DDBJ whole genome shotgun (WGS) entry which is preliminary data.</text>
</comment>
<evidence type="ECO:0000256" key="1">
    <source>
        <dbReference type="SAM" id="MobiDB-lite"/>
    </source>
</evidence>
<keyword evidence="3" id="KW-1185">Reference proteome</keyword>
<reference evidence="2 3" key="1">
    <citation type="submission" date="2020-08" db="EMBL/GenBank/DDBJ databases">
        <title>Genomic Encyclopedia of Type Strains, Phase IV (KMG-IV): sequencing the most valuable type-strain genomes for metagenomic binning, comparative biology and taxonomic classification.</title>
        <authorList>
            <person name="Goeker M."/>
        </authorList>
    </citation>
    <scope>NUCLEOTIDE SEQUENCE [LARGE SCALE GENOMIC DNA]</scope>
    <source>
        <strain evidence="2 3">DSM 12027</strain>
    </source>
</reference>
<dbReference type="RefSeq" id="WP_139403779.1">
    <property type="nucleotide sequence ID" value="NZ_JACHEW010000012.1"/>
</dbReference>
<feature type="region of interest" description="Disordered" evidence="1">
    <location>
        <begin position="1"/>
        <end position="48"/>
    </location>
</feature>
<proteinExistence type="predicted"/>
<evidence type="ECO:0000313" key="2">
    <source>
        <dbReference type="EMBL" id="MBB6017197.1"/>
    </source>
</evidence>
<gene>
    <name evidence="2" type="ORF">HNQ04_002459</name>
</gene>
<evidence type="ECO:0000313" key="3">
    <source>
        <dbReference type="Proteomes" id="UP000629870"/>
    </source>
</evidence>
<organism evidence="2 3">
    <name type="scientific">Deinococcus radiopugnans ATCC 19172</name>
    <dbReference type="NCBI Taxonomy" id="585398"/>
    <lineage>
        <taxon>Bacteria</taxon>
        <taxon>Thermotogati</taxon>
        <taxon>Deinococcota</taxon>
        <taxon>Deinococci</taxon>
        <taxon>Deinococcales</taxon>
        <taxon>Deinococcaceae</taxon>
        <taxon>Deinococcus</taxon>
    </lineage>
</organism>
<dbReference type="Proteomes" id="UP000629870">
    <property type="component" value="Unassembled WGS sequence"/>
</dbReference>
<name>A0ABR6NT43_9DEIO</name>